<dbReference type="PROSITE" id="PS00086">
    <property type="entry name" value="CYTOCHROME_P450"/>
    <property type="match status" value="1"/>
</dbReference>
<evidence type="ECO:0000256" key="15">
    <source>
        <dbReference type="RuleBase" id="RU000461"/>
    </source>
</evidence>
<dbReference type="PANTHER" id="PTHR24291:SF189">
    <property type="entry name" value="CYTOCHROME P450 4C3-RELATED"/>
    <property type="match status" value="1"/>
</dbReference>
<dbReference type="GO" id="GO:0005789">
    <property type="term" value="C:endoplasmic reticulum membrane"/>
    <property type="evidence" value="ECO:0007669"/>
    <property type="project" value="UniProtKB-SubCell"/>
</dbReference>
<dbReference type="GO" id="GO:0020037">
    <property type="term" value="F:heme binding"/>
    <property type="evidence" value="ECO:0007669"/>
    <property type="project" value="InterPro"/>
</dbReference>
<feature type="binding site" description="axial binding residue" evidence="14">
    <location>
        <position position="464"/>
    </location>
    <ligand>
        <name>heme</name>
        <dbReference type="ChEBI" id="CHEBI:30413"/>
    </ligand>
    <ligandPart>
        <name>Fe</name>
        <dbReference type="ChEBI" id="CHEBI:18248"/>
    </ligandPart>
</feature>
<evidence type="ECO:0000256" key="1">
    <source>
        <dbReference type="ARBA" id="ARBA00001971"/>
    </source>
</evidence>
<keyword evidence="8" id="KW-0256">Endoplasmic reticulum</keyword>
<evidence type="ECO:0000256" key="4">
    <source>
        <dbReference type="ARBA" id="ARBA00004406"/>
    </source>
</evidence>
<organism evidence="16">
    <name type="scientific">Spodoptera littoralis</name>
    <name type="common">Egyptian cotton leafworm</name>
    <dbReference type="NCBI Taxonomy" id="7109"/>
    <lineage>
        <taxon>Eukaryota</taxon>
        <taxon>Metazoa</taxon>
        <taxon>Ecdysozoa</taxon>
        <taxon>Arthropoda</taxon>
        <taxon>Hexapoda</taxon>
        <taxon>Insecta</taxon>
        <taxon>Pterygota</taxon>
        <taxon>Neoptera</taxon>
        <taxon>Endopterygota</taxon>
        <taxon>Lepidoptera</taxon>
        <taxon>Glossata</taxon>
        <taxon>Ditrysia</taxon>
        <taxon>Noctuoidea</taxon>
        <taxon>Noctuidae</taxon>
        <taxon>Amphipyrinae</taxon>
        <taxon>Spodoptera</taxon>
    </lineage>
</organism>
<dbReference type="EMBL" id="JX310096">
    <property type="protein sequence ID" value="AFP20607.1"/>
    <property type="molecule type" value="mRNA"/>
</dbReference>
<dbReference type="InterPro" id="IPR036396">
    <property type="entry name" value="Cyt_P450_sf"/>
</dbReference>
<dbReference type="InterPro" id="IPR002401">
    <property type="entry name" value="Cyt_P450_E_grp-I"/>
</dbReference>
<evidence type="ECO:0000256" key="10">
    <source>
        <dbReference type="ARBA" id="ARBA00023002"/>
    </source>
</evidence>
<keyword evidence="11 14" id="KW-0408">Iron</keyword>
<proteinExistence type="evidence at transcript level"/>
<dbReference type="SUPFAM" id="SSF48264">
    <property type="entry name" value="Cytochrome P450"/>
    <property type="match status" value="1"/>
</dbReference>
<evidence type="ECO:0000256" key="9">
    <source>
        <dbReference type="ARBA" id="ARBA00022848"/>
    </source>
</evidence>
<dbReference type="PANTHER" id="PTHR24291">
    <property type="entry name" value="CYTOCHROME P450 FAMILY 4"/>
    <property type="match status" value="1"/>
</dbReference>
<keyword evidence="7 14" id="KW-0479">Metal-binding</keyword>
<comment type="subcellular location">
    <subcellularLocation>
        <location evidence="4">Endoplasmic reticulum membrane</location>
        <topology evidence="4">Peripheral membrane protein</topology>
    </subcellularLocation>
    <subcellularLocation>
        <location evidence="3">Microsome membrane</location>
        <topology evidence="3">Peripheral membrane protein</topology>
    </subcellularLocation>
</comment>
<evidence type="ECO:0000256" key="8">
    <source>
        <dbReference type="ARBA" id="ARBA00022824"/>
    </source>
</evidence>
<dbReference type="PRINTS" id="PR00463">
    <property type="entry name" value="EP450I"/>
</dbReference>
<keyword evidence="13" id="KW-0472">Membrane</keyword>
<sequence length="516" mass="59240">MSVIASILIFCIVFILWFWLRPRSPNAPPCYPGALPIIGHGHQIFGNRKHLWKYLEKIFQYSLEKGGVLEVWLATHSVYVITDPDEILTVANTCLNKAYFYEFGKEYFKNGLITSEASIWRNHRKLLDVAFTQKVLDTFVDEMNAQTRVLVTNLNVLVDKGPFDVRQYLINYTLKIVSRTSLGLEAKDQTMIDEAYADALEDLIKVYCERAQKVWLHLSCIYDRSSLRKKQDYLLKIMNNIIDAVIVKRRSDLKLNNNESTQCDKAKPGKFKPALDQILQLVDKHHVFNDEEIPETLDTFVAAALEEHHVFNDGEIREHLDTFVAAAYDTTSETLIYVLLAIGSHPEVQEKILKEIQEVQPNKNEDISKYDLLRLVYVEAVIKEVLRLYSPLPGVARKIEKDVKLKNYTLRAGSTCILSLYGVAHHSMWGPDVNEFKPERWFDVANFPTNPNAFGAFGIGRRNCIGKQFALTLMKLTVVYLVRNYHISSDISKLESEYDIVLKAVSGHLISITYRE</sequence>
<dbReference type="GO" id="GO:0005506">
    <property type="term" value="F:iron ion binding"/>
    <property type="evidence" value="ECO:0007669"/>
    <property type="project" value="InterPro"/>
</dbReference>
<keyword evidence="10 15" id="KW-0560">Oxidoreductase</keyword>
<comment type="cofactor">
    <cofactor evidence="1 14">
        <name>heme</name>
        <dbReference type="ChEBI" id="CHEBI:30413"/>
    </cofactor>
</comment>
<dbReference type="Pfam" id="PF00067">
    <property type="entry name" value="p450"/>
    <property type="match status" value="1"/>
</dbReference>
<dbReference type="GO" id="GO:0016705">
    <property type="term" value="F:oxidoreductase activity, acting on paired donors, with incorporation or reduction of molecular oxygen"/>
    <property type="evidence" value="ECO:0007669"/>
    <property type="project" value="InterPro"/>
</dbReference>
<evidence type="ECO:0000256" key="11">
    <source>
        <dbReference type="ARBA" id="ARBA00023004"/>
    </source>
</evidence>
<keyword evidence="6 14" id="KW-0349">Heme</keyword>
<evidence type="ECO:0000256" key="6">
    <source>
        <dbReference type="ARBA" id="ARBA00022617"/>
    </source>
</evidence>
<evidence type="ECO:0000313" key="16">
    <source>
        <dbReference type="EMBL" id="AFP20607.1"/>
    </source>
</evidence>
<dbReference type="Gene3D" id="1.10.630.10">
    <property type="entry name" value="Cytochrome P450"/>
    <property type="match status" value="1"/>
</dbReference>
<dbReference type="GO" id="GO:0004497">
    <property type="term" value="F:monooxygenase activity"/>
    <property type="evidence" value="ECO:0007669"/>
    <property type="project" value="UniProtKB-KW"/>
</dbReference>
<dbReference type="PRINTS" id="PR00385">
    <property type="entry name" value="P450"/>
</dbReference>
<evidence type="ECO:0000256" key="2">
    <source>
        <dbReference type="ARBA" id="ARBA00003690"/>
    </source>
</evidence>
<reference evidence="16" key="2">
    <citation type="submission" date="2012-07" db="EMBL/GenBank/DDBJ databases">
        <authorList>
            <person name="Pottier M.-A."/>
            <person name="Bozzolan F."/>
            <person name="Chertemps T."/>
            <person name="Jacquin-Joly E."/>
            <person name="Lalouette L."/>
            <person name="Siaussat D."/>
            <person name="Maibeche-Coisne M."/>
        </authorList>
    </citation>
    <scope>NUCLEOTIDE SEQUENCE</scope>
</reference>
<dbReference type="AlphaFoldDB" id="J7FJ28"/>
<dbReference type="InterPro" id="IPR050196">
    <property type="entry name" value="Cytochrome_P450_Monoox"/>
</dbReference>
<dbReference type="InterPro" id="IPR001128">
    <property type="entry name" value="Cyt_P450"/>
</dbReference>
<keyword evidence="9" id="KW-0492">Microsome</keyword>
<evidence type="ECO:0000256" key="13">
    <source>
        <dbReference type="ARBA" id="ARBA00023136"/>
    </source>
</evidence>
<accession>J7FJ28</accession>
<comment type="function">
    <text evidence="2">May be involved in the metabolism of insect hormones and in the breakdown of synthetic insecticides.</text>
</comment>
<evidence type="ECO:0000256" key="14">
    <source>
        <dbReference type="PIRSR" id="PIRSR602401-1"/>
    </source>
</evidence>
<comment type="similarity">
    <text evidence="5 15">Belongs to the cytochrome P450 family.</text>
</comment>
<evidence type="ECO:0000256" key="3">
    <source>
        <dbReference type="ARBA" id="ARBA00004174"/>
    </source>
</evidence>
<reference evidence="16" key="1">
    <citation type="journal article" date="2012" name="Insect Mol. Biol.">
        <title>Cytochrome P450s and cytochrome P450 reductase in the olfactory organ of the cotton leafworm Spodoptera littoralis.</title>
        <authorList>
            <person name="Pottier M.A."/>
            <person name="Bozzolan F."/>
            <person name="Chertemps T."/>
            <person name="Jacquin-Joly E."/>
            <person name="Lalouette L."/>
            <person name="Siaussat D."/>
            <person name="Maibeche-Coisne M."/>
        </authorList>
    </citation>
    <scope>NUCLEOTIDE SEQUENCE</scope>
</reference>
<evidence type="ECO:0000256" key="7">
    <source>
        <dbReference type="ARBA" id="ARBA00022723"/>
    </source>
</evidence>
<evidence type="ECO:0000256" key="5">
    <source>
        <dbReference type="ARBA" id="ARBA00010617"/>
    </source>
</evidence>
<evidence type="ECO:0000256" key="12">
    <source>
        <dbReference type="ARBA" id="ARBA00023033"/>
    </source>
</evidence>
<protein>
    <submittedName>
        <fullName evidence="16">Cytochrome CYP340AB1</fullName>
    </submittedName>
</protein>
<dbReference type="InterPro" id="IPR017972">
    <property type="entry name" value="Cyt_P450_CS"/>
</dbReference>
<name>J7FJ28_SPOLI</name>
<keyword evidence="12 15" id="KW-0503">Monooxygenase</keyword>